<dbReference type="CDD" id="cd02440">
    <property type="entry name" value="AdoMet_MTases"/>
    <property type="match status" value="1"/>
</dbReference>
<dbReference type="GO" id="GO:0008168">
    <property type="term" value="F:methyltransferase activity"/>
    <property type="evidence" value="ECO:0007669"/>
    <property type="project" value="UniProtKB-KW"/>
</dbReference>
<proteinExistence type="predicted"/>
<reference evidence="2 3" key="1">
    <citation type="submission" date="2019-01" db="EMBL/GenBank/DDBJ databases">
        <title>Ktedonosporobacter rubrisoli SCAWS-G2.</title>
        <authorList>
            <person name="Huang Y."/>
            <person name="Yan B."/>
        </authorList>
    </citation>
    <scope>NUCLEOTIDE SEQUENCE [LARGE SCALE GENOMIC DNA]</scope>
    <source>
        <strain evidence="2 3">SCAWS-G2</strain>
    </source>
</reference>
<dbReference type="InterPro" id="IPR041698">
    <property type="entry name" value="Methyltransf_25"/>
</dbReference>
<organism evidence="2 3">
    <name type="scientific">Ktedonosporobacter rubrisoli</name>
    <dbReference type="NCBI Taxonomy" id="2509675"/>
    <lineage>
        <taxon>Bacteria</taxon>
        <taxon>Bacillati</taxon>
        <taxon>Chloroflexota</taxon>
        <taxon>Ktedonobacteria</taxon>
        <taxon>Ktedonobacterales</taxon>
        <taxon>Ktedonosporobacteraceae</taxon>
        <taxon>Ktedonosporobacter</taxon>
    </lineage>
</organism>
<feature type="domain" description="Methyltransferase" evidence="1">
    <location>
        <begin position="53"/>
        <end position="152"/>
    </location>
</feature>
<evidence type="ECO:0000259" key="1">
    <source>
        <dbReference type="Pfam" id="PF13649"/>
    </source>
</evidence>
<evidence type="ECO:0000313" key="2">
    <source>
        <dbReference type="EMBL" id="QBD75094.1"/>
    </source>
</evidence>
<sequence length="295" mass="33561">MSEQPGEHPSTYMVQDRSNQQELERVHLQDQMITTAMGGVLPEQEDSTALRRILDVGCGTGDWSIEVARTLPTLERVVGVDMSAHMLTFAREQAQQQGAERVEFASMDALRMLEFPNASFDLVNQRFGQSWIRTWDWPKLLSEYQRVCRPGGIIRITEGTFSLESFSPALNRLNELCMQAFFQAGHLFTPTGDGITSHLARVLTQYGLTQVQTHTWNLEFRAGTPAGQLCIEDIRQGYRTIMPFLRKWGSMPKDYEQLYHQALRELQEPGWASPWTLVTAWGRNPGPTSAHLRFA</sequence>
<dbReference type="AlphaFoldDB" id="A0A4P6JJ16"/>
<dbReference type="Proteomes" id="UP000290365">
    <property type="component" value="Chromosome"/>
</dbReference>
<gene>
    <name evidence="2" type="ORF">EPA93_03425</name>
</gene>
<dbReference type="EMBL" id="CP035758">
    <property type="protein sequence ID" value="QBD75094.1"/>
    <property type="molecule type" value="Genomic_DNA"/>
</dbReference>
<accession>A0A4P6JJ16</accession>
<evidence type="ECO:0000313" key="3">
    <source>
        <dbReference type="Proteomes" id="UP000290365"/>
    </source>
</evidence>
<dbReference type="RefSeq" id="WP_129885693.1">
    <property type="nucleotide sequence ID" value="NZ_CP035758.1"/>
</dbReference>
<dbReference type="KEGG" id="kbs:EPA93_03425"/>
<dbReference type="PANTHER" id="PTHR43591">
    <property type="entry name" value="METHYLTRANSFERASE"/>
    <property type="match status" value="1"/>
</dbReference>
<keyword evidence="3" id="KW-1185">Reference proteome</keyword>
<dbReference type="GO" id="GO:0032259">
    <property type="term" value="P:methylation"/>
    <property type="evidence" value="ECO:0007669"/>
    <property type="project" value="UniProtKB-KW"/>
</dbReference>
<dbReference type="Pfam" id="PF13649">
    <property type="entry name" value="Methyltransf_25"/>
    <property type="match status" value="1"/>
</dbReference>
<dbReference type="OrthoDB" id="162577at2"/>
<name>A0A4P6JJ16_KTERU</name>
<dbReference type="Gene3D" id="3.40.50.150">
    <property type="entry name" value="Vaccinia Virus protein VP39"/>
    <property type="match status" value="1"/>
</dbReference>
<dbReference type="InterPro" id="IPR029063">
    <property type="entry name" value="SAM-dependent_MTases_sf"/>
</dbReference>
<keyword evidence="2" id="KW-0808">Transferase</keyword>
<protein>
    <submittedName>
        <fullName evidence="2">Methyltransferase domain-containing protein</fullName>
    </submittedName>
</protein>
<keyword evidence="2" id="KW-0489">Methyltransferase</keyword>
<dbReference type="SUPFAM" id="SSF53335">
    <property type="entry name" value="S-adenosyl-L-methionine-dependent methyltransferases"/>
    <property type="match status" value="1"/>
</dbReference>
<dbReference type="PANTHER" id="PTHR43591:SF24">
    <property type="entry name" value="2-METHOXY-6-POLYPRENYL-1,4-BENZOQUINOL METHYLASE, MITOCHONDRIAL"/>
    <property type="match status" value="1"/>
</dbReference>